<sequence>MGNELIHYGVKGMKWGVRKARTGQLDARASRNERVAAGKGSLVDKAVTLGGSSALRLGMSGGLKNEAARRAKNKRAEIKRLATGKAKVTDILKAYGTVSAADLGRAAIKKTDFEVK</sequence>
<protein>
    <submittedName>
        <fullName evidence="1">Uncharacterized protein</fullName>
    </submittedName>
</protein>
<proteinExistence type="predicted"/>
<reference evidence="1" key="1">
    <citation type="submission" date="2024-05" db="EMBL/GenBank/DDBJ databases">
        <title>Isolation and characterization of the new Streptomyces phages Kamino, Geonosis, Abafar and Scarif infecting a broad range of host species.</title>
        <authorList>
            <person name="Rackow B."/>
            <person name="Rolland C."/>
            <person name="Mohnen I."/>
            <person name="Wittmann J."/>
            <person name="Muesken M."/>
            <person name="Overmann J."/>
            <person name="Frunzke J."/>
        </authorList>
    </citation>
    <scope>NUCLEOTIDE SEQUENCE</scope>
</reference>
<organism evidence="1">
    <name type="scientific">Streptomyces phage Scarif</name>
    <dbReference type="NCBI Taxonomy" id="3158858"/>
    <lineage>
        <taxon>Viruses</taxon>
        <taxon>Duplodnaviria</taxon>
        <taxon>Heunggongvirae</taxon>
        <taxon>Uroviricota</taxon>
        <taxon>Caudoviricetes</taxon>
    </lineage>
</organism>
<dbReference type="InterPro" id="IPR055635">
    <property type="entry name" value="DUF7211"/>
</dbReference>
<evidence type="ECO:0000313" key="1">
    <source>
        <dbReference type="EMBL" id="XBM95117.1"/>
    </source>
</evidence>
<dbReference type="Pfam" id="PF23847">
    <property type="entry name" value="DUF7211"/>
    <property type="match status" value="1"/>
</dbReference>
<dbReference type="EMBL" id="PP750868">
    <property type="protein sequence ID" value="XBM95117.1"/>
    <property type="molecule type" value="Genomic_DNA"/>
</dbReference>
<gene>
    <name evidence="1" type="ORF">Scarif_00008</name>
</gene>
<accession>A0AAU7GX65</accession>
<name>A0AAU7GX65_9CAUD</name>